<proteinExistence type="predicted"/>
<keyword evidence="2 6" id="KW-0812">Transmembrane</keyword>
<feature type="signal peptide" evidence="7">
    <location>
        <begin position="1"/>
        <end position="31"/>
    </location>
</feature>
<evidence type="ECO:0000259" key="9">
    <source>
        <dbReference type="Pfam" id="PF23262"/>
    </source>
</evidence>
<organism evidence="10 11">
    <name type="scientific">Thalictrum thalictroides</name>
    <name type="common">Rue-anemone</name>
    <name type="synonym">Anemone thalictroides</name>
    <dbReference type="NCBI Taxonomy" id="46969"/>
    <lineage>
        <taxon>Eukaryota</taxon>
        <taxon>Viridiplantae</taxon>
        <taxon>Streptophyta</taxon>
        <taxon>Embryophyta</taxon>
        <taxon>Tracheophyta</taxon>
        <taxon>Spermatophyta</taxon>
        <taxon>Magnoliopsida</taxon>
        <taxon>Ranunculales</taxon>
        <taxon>Ranunculaceae</taxon>
        <taxon>Thalictroideae</taxon>
        <taxon>Thalictrum</taxon>
    </lineage>
</organism>
<evidence type="ECO:0000259" key="8">
    <source>
        <dbReference type="Pfam" id="PF06813"/>
    </source>
</evidence>
<dbReference type="SUPFAM" id="SSF103473">
    <property type="entry name" value="MFS general substrate transporter"/>
    <property type="match status" value="1"/>
</dbReference>
<evidence type="ECO:0000256" key="7">
    <source>
        <dbReference type="SAM" id="SignalP"/>
    </source>
</evidence>
<evidence type="ECO:0000256" key="4">
    <source>
        <dbReference type="ARBA" id="ARBA00023136"/>
    </source>
</evidence>
<keyword evidence="7" id="KW-0732">Signal</keyword>
<dbReference type="AlphaFoldDB" id="A0A7J6VNR6"/>
<dbReference type="Proteomes" id="UP000554482">
    <property type="component" value="Unassembled WGS sequence"/>
</dbReference>
<dbReference type="InterPro" id="IPR056555">
    <property type="entry name" value="NFD4_C"/>
</dbReference>
<dbReference type="InterPro" id="IPR036259">
    <property type="entry name" value="MFS_trans_sf"/>
</dbReference>
<sequence length="435" mass="48539">MKTNMENPSGLRPPLIPWLSLVGIILLQSSSNTISNFPAYSAQLIQLLSISSLQLNSLIVASELGKLLDCFCIIALEHLPLWAMLAIGMVLGSMAYVVQFLFLLNKITYLSYGHLLLLHFLAGNSICWFNTVCSHAAESNFLIDHHQTVIALTSTYSGLSGKLYTLLVEAVHGPGARNASTYLILNCVIPIGVGLVFLLIVRVPPKNPIKSVENGSFSFIFMIAAVIGGYAVFDSVSSAAQQVSPRLRLAILVVLIILPIVMPIGKVLERFKLEKWHNKIICQTSSSDHHEADEQDIENMDEVTIIIDTGHENKNSDERDEKRDCVEKEEQNGKREEVQANDLGLKELLLNVGFWLYFLVNACGSTLIMAYFNNLGRISKSRAQADAPFLLAISSSFGFFGRLFTVIFDWFTRYIYKLQLIIYIYEHFINILKTG</sequence>
<keyword evidence="4 6" id="KW-0472">Membrane</keyword>
<evidence type="ECO:0000256" key="2">
    <source>
        <dbReference type="ARBA" id="ARBA00022692"/>
    </source>
</evidence>
<evidence type="ECO:0000313" key="11">
    <source>
        <dbReference type="Proteomes" id="UP000554482"/>
    </source>
</evidence>
<feature type="transmembrane region" description="Helical" evidence="6">
    <location>
        <begin position="215"/>
        <end position="233"/>
    </location>
</feature>
<feature type="transmembrane region" description="Helical" evidence="6">
    <location>
        <begin position="245"/>
        <end position="265"/>
    </location>
</feature>
<comment type="subcellular location">
    <subcellularLocation>
        <location evidence="1">Membrane</location>
        <topology evidence="1">Multi-pass membrane protein</topology>
    </subcellularLocation>
</comment>
<dbReference type="OrthoDB" id="410267at2759"/>
<evidence type="ECO:0000256" key="1">
    <source>
        <dbReference type="ARBA" id="ARBA00004141"/>
    </source>
</evidence>
<reference evidence="10 11" key="1">
    <citation type="submission" date="2020-06" db="EMBL/GenBank/DDBJ databases">
        <title>Transcriptomic and genomic resources for Thalictrum thalictroides and T. hernandezii: Facilitating candidate gene discovery in an emerging model plant lineage.</title>
        <authorList>
            <person name="Arias T."/>
            <person name="Riano-Pachon D.M."/>
            <person name="Di Stilio V.S."/>
        </authorList>
    </citation>
    <scope>NUCLEOTIDE SEQUENCE [LARGE SCALE GENOMIC DNA]</scope>
    <source>
        <strain evidence="11">cv. WT478/WT964</strain>
        <tissue evidence="10">Leaves</tissue>
    </source>
</reference>
<protein>
    <submittedName>
        <fullName evidence="10">Nuclear fusion defective</fullName>
    </submittedName>
</protein>
<comment type="caution">
    <text evidence="10">The sequence shown here is derived from an EMBL/GenBank/DDBJ whole genome shotgun (WGS) entry which is preliminary data.</text>
</comment>
<accession>A0A7J6VNR6</accession>
<feature type="domain" description="Nodulin-like" evidence="8">
    <location>
        <begin position="17"/>
        <end position="264"/>
    </location>
</feature>
<feature type="transmembrane region" description="Helical" evidence="6">
    <location>
        <begin position="387"/>
        <end position="408"/>
    </location>
</feature>
<feature type="region of interest" description="Disordered" evidence="5">
    <location>
        <begin position="310"/>
        <end position="333"/>
    </location>
</feature>
<dbReference type="InterPro" id="IPR010658">
    <property type="entry name" value="Nodulin-like"/>
</dbReference>
<gene>
    <name evidence="10" type="ORF">FRX31_023663</name>
</gene>
<dbReference type="EMBL" id="JABWDY010028881">
    <property type="protein sequence ID" value="KAF5186746.1"/>
    <property type="molecule type" value="Genomic_DNA"/>
</dbReference>
<evidence type="ECO:0000256" key="3">
    <source>
        <dbReference type="ARBA" id="ARBA00022989"/>
    </source>
</evidence>
<keyword evidence="11" id="KW-1185">Reference proteome</keyword>
<dbReference type="Pfam" id="PF06813">
    <property type="entry name" value="Nodulin-like"/>
    <property type="match status" value="1"/>
</dbReference>
<keyword evidence="3 6" id="KW-1133">Transmembrane helix</keyword>
<feature type="transmembrane region" description="Helical" evidence="6">
    <location>
        <begin position="116"/>
        <end position="137"/>
    </location>
</feature>
<feature type="transmembrane region" description="Helical" evidence="6">
    <location>
        <begin position="82"/>
        <end position="104"/>
    </location>
</feature>
<name>A0A7J6VNR6_THATH</name>
<dbReference type="GO" id="GO:0016020">
    <property type="term" value="C:membrane"/>
    <property type="evidence" value="ECO:0007669"/>
    <property type="project" value="UniProtKB-SubCell"/>
</dbReference>
<evidence type="ECO:0000256" key="6">
    <source>
        <dbReference type="SAM" id="Phobius"/>
    </source>
</evidence>
<dbReference type="PANTHER" id="PTHR21576">
    <property type="entry name" value="UNCHARACTERIZED NODULIN-LIKE PROTEIN"/>
    <property type="match status" value="1"/>
</dbReference>
<feature type="transmembrane region" description="Helical" evidence="6">
    <location>
        <begin position="183"/>
        <end position="203"/>
    </location>
</feature>
<dbReference type="Pfam" id="PF23262">
    <property type="entry name" value="NFD4_C"/>
    <property type="match status" value="1"/>
</dbReference>
<evidence type="ECO:0000256" key="5">
    <source>
        <dbReference type="SAM" id="MobiDB-lite"/>
    </source>
</evidence>
<dbReference type="PANTHER" id="PTHR21576:SF11">
    <property type="entry name" value="MAJOR FACILITATOR SUPERFAMILY PROTEIN"/>
    <property type="match status" value="1"/>
</dbReference>
<feature type="chain" id="PRO_5029791645" evidence="7">
    <location>
        <begin position="32"/>
        <end position="435"/>
    </location>
</feature>
<feature type="transmembrane region" description="Helical" evidence="6">
    <location>
        <begin position="354"/>
        <end position="375"/>
    </location>
</feature>
<feature type="domain" description="NFD4 C-terminal" evidence="9">
    <location>
        <begin position="341"/>
        <end position="414"/>
    </location>
</feature>
<evidence type="ECO:0000313" key="10">
    <source>
        <dbReference type="EMBL" id="KAF5186746.1"/>
    </source>
</evidence>